<feature type="transmembrane region" description="Helical" evidence="9">
    <location>
        <begin position="12"/>
        <end position="31"/>
    </location>
</feature>
<name>A0A937W3G6_UNCTE</name>
<proteinExistence type="predicted"/>
<dbReference type="Gene3D" id="1.10.287.130">
    <property type="match status" value="1"/>
</dbReference>
<dbReference type="InterPro" id="IPR000014">
    <property type="entry name" value="PAS"/>
</dbReference>
<evidence type="ECO:0000259" key="12">
    <source>
        <dbReference type="PROSITE" id="PS50113"/>
    </source>
</evidence>
<evidence type="ECO:0000256" key="1">
    <source>
        <dbReference type="ARBA" id="ARBA00000085"/>
    </source>
</evidence>
<dbReference type="CDD" id="cd00130">
    <property type="entry name" value="PAS"/>
    <property type="match status" value="1"/>
</dbReference>
<dbReference type="PANTHER" id="PTHR43065:SF42">
    <property type="entry name" value="TWO-COMPONENT SENSOR PPRA"/>
    <property type="match status" value="1"/>
</dbReference>
<feature type="transmembrane region" description="Helical" evidence="9">
    <location>
        <begin position="258"/>
        <end position="275"/>
    </location>
</feature>
<evidence type="ECO:0000256" key="4">
    <source>
        <dbReference type="ARBA" id="ARBA00022679"/>
    </source>
</evidence>
<dbReference type="InterPro" id="IPR003594">
    <property type="entry name" value="HATPase_dom"/>
</dbReference>
<evidence type="ECO:0000256" key="2">
    <source>
        <dbReference type="ARBA" id="ARBA00012438"/>
    </source>
</evidence>
<dbReference type="InterPro" id="IPR036097">
    <property type="entry name" value="HisK_dim/P_sf"/>
</dbReference>
<sequence>MRLRWATHLHTTWPPLIMALGLLLLLTYLLFLSRTPAPTHDTDFHAALQDIALADVQLTRDVLLARTGLLPHVDSLAQTTGALRQALSRLQPGQNASSDDIAIHLQHHVKPLSTALGEKFRLVEYFTADNALVQNSLLYVLRAGHGLSLHTAALGQTTVVADLAMLSHALLRLLHSPQSTAAAELLELLNRLPPMPALQQDLDLLATHGRRVVDLLPQLDTLVRQLLSLPTTRHLRALHDAVLQYGARRAANAQVFRLLLYLVALALLGTLLFLHRRLQVQAQALRTSEEHFRAITETASEAIISAAHTWTIVSWNAAATSMFGYQASEAMGMSLLQLLPAHCQTTLTAWLAQQEAPGQSRTPVELPGMRQDGSTFPLDISLSAWSTAQGSYVTAMIRDLTTRKRLEEQTRQQELQLIQANKMTALGTLVSGVAHEVNNPNQMVLMNTQMLADTWHDVIPILDAYTQQAGEIQLGGLPYAEMREALPLLIQDLHAGAEHIAHIINDLRDFARPFARRRPQPVCLNDAVQRGARLLRHVIQRKTTQFQSELASSLPPVLGDVQDLTHVVVNLLVNALEALPDTTGSVRVVTRLAADQRSLVLEVTDQGAGIAPEHLARLCDPFFTTKAATGGTGLGLAITATLVHAHGGQLTFQSKLGHGTCVAVTLPVAEPPLAQASTSLALEHGLEVPGTRPQSG</sequence>
<accession>A0A937W3G6</accession>
<dbReference type="InterPro" id="IPR004358">
    <property type="entry name" value="Sig_transdc_His_kin-like_C"/>
</dbReference>
<keyword evidence="9" id="KW-1133">Transmembrane helix</keyword>
<evidence type="ECO:0000256" key="5">
    <source>
        <dbReference type="ARBA" id="ARBA00022741"/>
    </source>
</evidence>
<dbReference type="Proteomes" id="UP000712673">
    <property type="component" value="Unassembled WGS sequence"/>
</dbReference>
<dbReference type="Gene3D" id="3.30.565.10">
    <property type="entry name" value="Histidine kinase-like ATPase, C-terminal domain"/>
    <property type="match status" value="1"/>
</dbReference>
<evidence type="ECO:0000256" key="6">
    <source>
        <dbReference type="ARBA" id="ARBA00022777"/>
    </source>
</evidence>
<evidence type="ECO:0000256" key="8">
    <source>
        <dbReference type="ARBA" id="ARBA00023012"/>
    </source>
</evidence>
<dbReference type="PROSITE" id="PS50109">
    <property type="entry name" value="HIS_KIN"/>
    <property type="match status" value="1"/>
</dbReference>
<feature type="domain" description="Histidine kinase" evidence="10">
    <location>
        <begin position="432"/>
        <end position="670"/>
    </location>
</feature>
<keyword evidence="6" id="KW-0418">Kinase</keyword>
<dbReference type="InterPro" id="IPR005467">
    <property type="entry name" value="His_kinase_dom"/>
</dbReference>
<dbReference type="SMART" id="SM00091">
    <property type="entry name" value="PAS"/>
    <property type="match status" value="1"/>
</dbReference>
<dbReference type="SMART" id="SM00387">
    <property type="entry name" value="HATPase_c"/>
    <property type="match status" value="1"/>
</dbReference>
<dbReference type="InterPro" id="IPR035965">
    <property type="entry name" value="PAS-like_dom_sf"/>
</dbReference>
<keyword evidence="3" id="KW-0597">Phosphoprotein</keyword>
<comment type="catalytic activity">
    <reaction evidence="1">
        <text>ATP + protein L-histidine = ADP + protein N-phospho-L-histidine.</text>
        <dbReference type="EC" id="2.7.13.3"/>
    </reaction>
</comment>
<dbReference type="GO" id="GO:0000155">
    <property type="term" value="F:phosphorelay sensor kinase activity"/>
    <property type="evidence" value="ECO:0007669"/>
    <property type="project" value="InterPro"/>
</dbReference>
<dbReference type="SUPFAM" id="SSF55785">
    <property type="entry name" value="PYP-like sensor domain (PAS domain)"/>
    <property type="match status" value="1"/>
</dbReference>
<feature type="domain" description="PAS" evidence="11">
    <location>
        <begin position="288"/>
        <end position="336"/>
    </location>
</feature>
<dbReference type="Pfam" id="PF00989">
    <property type="entry name" value="PAS"/>
    <property type="match status" value="1"/>
</dbReference>
<evidence type="ECO:0000259" key="10">
    <source>
        <dbReference type="PROSITE" id="PS50109"/>
    </source>
</evidence>
<evidence type="ECO:0000256" key="9">
    <source>
        <dbReference type="SAM" id="Phobius"/>
    </source>
</evidence>
<evidence type="ECO:0000256" key="7">
    <source>
        <dbReference type="ARBA" id="ARBA00022840"/>
    </source>
</evidence>
<dbReference type="CDD" id="cd00075">
    <property type="entry name" value="HATPase"/>
    <property type="match status" value="1"/>
</dbReference>
<dbReference type="PROSITE" id="PS50112">
    <property type="entry name" value="PAS"/>
    <property type="match status" value="1"/>
</dbReference>
<dbReference type="InterPro" id="IPR013767">
    <property type="entry name" value="PAS_fold"/>
</dbReference>
<evidence type="ECO:0000256" key="3">
    <source>
        <dbReference type="ARBA" id="ARBA00022553"/>
    </source>
</evidence>
<dbReference type="NCBIfam" id="TIGR00229">
    <property type="entry name" value="sensory_box"/>
    <property type="match status" value="1"/>
</dbReference>
<organism evidence="13 14">
    <name type="scientific">Tectimicrobiota bacterium</name>
    <dbReference type="NCBI Taxonomy" id="2528274"/>
    <lineage>
        <taxon>Bacteria</taxon>
        <taxon>Pseudomonadati</taxon>
        <taxon>Nitrospinota/Tectimicrobiota group</taxon>
        <taxon>Candidatus Tectimicrobiota</taxon>
    </lineage>
</organism>
<dbReference type="Pfam" id="PF19443">
    <property type="entry name" value="DAHL"/>
    <property type="match status" value="1"/>
</dbReference>
<keyword evidence="5" id="KW-0547">Nucleotide-binding</keyword>
<dbReference type="AlphaFoldDB" id="A0A937W3G6"/>
<reference evidence="13" key="1">
    <citation type="submission" date="2019-03" db="EMBL/GenBank/DDBJ databases">
        <title>Lake Tanganyika Metagenome-Assembled Genomes (MAGs).</title>
        <authorList>
            <person name="Tran P."/>
        </authorList>
    </citation>
    <scope>NUCLEOTIDE SEQUENCE</scope>
    <source>
        <strain evidence="13">K_DeepCast_65m_m2_066</strain>
    </source>
</reference>
<dbReference type="GO" id="GO:0006355">
    <property type="term" value="P:regulation of DNA-templated transcription"/>
    <property type="evidence" value="ECO:0007669"/>
    <property type="project" value="InterPro"/>
</dbReference>
<dbReference type="SUPFAM" id="SSF55874">
    <property type="entry name" value="ATPase domain of HSP90 chaperone/DNA topoisomerase II/histidine kinase"/>
    <property type="match status" value="1"/>
</dbReference>
<dbReference type="InterPro" id="IPR003661">
    <property type="entry name" value="HisK_dim/P_dom"/>
</dbReference>
<dbReference type="CDD" id="cd00082">
    <property type="entry name" value="HisKA"/>
    <property type="match status" value="1"/>
</dbReference>
<dbReference type="PROSITE" id="PS50113">
    <property type="entry name" value="PAC"/>
    <property type="match status" value="1"/>
</dbReference>
<keyword evidence="9" id="KW-0472">Membrane</keyword>
<dbReference type="InterPro" id="IPR036890">
    <property type="entry name" value="HATPase_C_sf"/>
</dbReference>
<dbReference type="Pfam" id="PF02518">
    <property type="entry name" value="HATPase_c"/>
    <property type="match status" value="1"/>
</dbReference>
<dbReference type="SUPFAM" id="SSF47384">
    <property type="entry name" value="Homodimeric domain of signal transducing histidine kinase"/>
    <property type="match status" value="1"/>
</dbReference>
<dbReference type="GO" id="GO:0005524">
    <property type="term" value="F:ATP binding"/>
    <property type="evidence" value="ECO:0007669"/>
    <property type="project" value="UniProtKB-KW"/>
</dbReference>
<evidence type="ECO:0000313" key="14">
    <source>
        <dbReference type="Proteomes" id="UP000712673"/>
    </source>
</evidence>
<keyword evidence="9" id="KW-0812">Transmembrane</keyword>
<dbReference type="InterPro" id="IPR000700">
    <property type="entry name" value="PAS-assoc_C"/>
</dbReference>
<keyword evidence="7" id="KW-0067">ATP-binding</keyword>
<dbReference type="EC" id="2.7.13.3" evidence="2"/>
<dbReference type="Gene3D" id="3.30.450.20">
    <property type="entry name" value="PAS domain"/>
    <property type="match status" value="1"/>
</dbReference>
<keyword evidence="4" id="KW-0808">Transferase</keyword>
<gene>
    <name evidence="13" type="ORF">FJZ47_11805</name>
</gene>
<keyword evidence="8" id="KW-0902">Two-component regulatory system</keyword>
<dbReference type="InterPro" id="IPR045812">
    <property type="entry name" value="DAHL"/>
</dbReference>
<evidence type="ECO:0000259" key="11">
    <source>
        <dbReference type="PROSITE" id="PS50112"/>
    </source>
</evidence>
<dbReference type="EMBL" id="VGLS01000334">
    <property type="protein sequence ID" value="MBM3224470.1"/>
    <property type="molecule type" value="Genomic_DNA"/>
</dbReference>
<dbReference type="PRINTS" id="PR00344">
    <property type="entry name" value="BCTRLSENSOR"/>
</dbReference>
<dbReference type="PANTHER" id="PTHR43065">
    <property type="entry name" value="SENSOR HISTIDINE KINASE"/>
    <property type="match status" value="1"/>
</dbReference>
<feature type="domain" description="PAC" evidence="12">
    <location>
        <begin position="362"/>
        <end position="412"/>
    </location>
</feature>
<protein>
    <recommendedName>
        <fullName evidence="2">histidine kinase</fullName>
        <ecNumber evidence="2">2.7.13.3</ecNumber>
    </recommendedName>
</protein>
<comment type="caution">
    <text evidence="13">The sequence shown here is derived from an EMBL/GenBank/DDBJ whole genome shotgun (WGS) entry which is preliminary data.</text>
</comment>
<evidence type="ECO:0000313" key="13">
    <source>
        <dbReference type="EMBL" id="MBM3224470.1"/>
    </source>
</evidence>